<accession>A7EXF4</accession>
<protein>
    <submittedName>
        <fullName evidence="1">Uncharacterized protein</fullName>
    </submittedName>
</protein>
<name>A7EXF4_SCLS1</name>
<dbReference type="RefSeq" id="XP_001589380.1">
    <property type="nucleotide sequence ID" value="XM_001589330.1"/>
</dbReference>
<evidence type="ECO:0000313" key="2">
    <source>
        <dbReference type="Proteomes" id="UP000001312"/>
    </source>
</evidence>
<organism evidence="1 2">
    <name type="scientific">Sclerotinia sclerotiorum (strain ATCC 18683 / 1980 / Ss-1)</name>
    <name type="common">White mold</name>
    <name type="synonym">Whetzelinia sclerotiorum</name>
    <dbReference type="NCBI Taxonomy" id="665079"/>
    <lineage>
        <taxon>Eukaryota</taxon>
        <taxon>Fungi</taxon>
        <taxon>Dikarya</taxon>
        <taxon>Ascomycota</taxon>
        <taxon>Pezizomycotina</taxon>
        <taxon>Leotiomycetes</taxon>
        <taxon>Helotiales</taxon>
        <taxon>Sclerotiniaceae</taxon>
        <taxon>Sclerotinia</taxon>
    </lineage>
</organism>
<evidence type="ECO:0000313" key="1">
    <source>
        <dbReference type="EMBL" id="EDN94146.1"/>
    </source>
</evidence>
<dbReference type="KEGG" id="ssl:SS1G_10015"/>
<reference evidence="2" key="1">
    <citation type="journal article" date="2011" name="PLoS Genet.">
        <title>Genomic analysis of the necrotrophic fungal pathogens Sclerotinia sclerotiorum and Botrytis cinerea.</title>
        <authorList>
            <person name="Amselem J."/>
            <person name="Cuomo C.A."/>
            <person name="van Kan J.A."/>
            <person name="Viaud M."/>
            <person name="Benito E.P."/>
            <person name="Couloux A."/>
            <person name="Coutinho P.M."/>
            <person name="de Vries R.P."/>
            <person name="Dyer P.S."/>
            <person name="Fillinger S."/>
            <person name="Fournier E."/>
            <person name="Gout L."/>
            <person name="Hahn M."/>
            <person name="Kohn L."/>
            <person name="Lapalu N."/>
            <person name="Plummer K.M."/>
            <person name="Pradier J.M."/>
            <person name="Quevillon E."/>
            <person name="Sharon A."/>
            <person name="Simon A."/>
            <person name="ten Have A."/>
            <person name="Tudzynski B."/>
            <person name="Tudzynski P."/>
            <person name="Wincker P."/>
            <person name="Andrew M."/>
            <person name="Anthouard V."/>
            <person name="Beever R.E."/>
            <person name="Beffa R."/>
            <person name="Benoit I."/>
            <person name="Bouzid O."/>
            <person name="Brault B."/>
            <person name="Chen Z."/>
            <person name="Choquer M."/>
            <person name="Collemare J."/>
            <person name="Cotton P."/>
            <person name="Danchin E.G."/>
            <person name="Da Silva C."/>
            <person name="Gautier A."/>
            <person name="Giraud C."/>
            <person name="Giraud T."/>
            <person name="Gonzalez C."/>
            <person name="Grossetete S."/>
            <person name="Guldener U."/>
            <person name="Henrissat B."/>
            <person name="Howlett B.J."/>
            <person name="Kodira C."/>
            <person name="Kretschmer M."/>
            <person name="Lappartient A."/>
            <person name="Leroch M."/>
            <person name="Levis C."/>
            <person name="Mauceli E."/>
            <person name="Neuveglise C."/>
            <person name="Oeser B."/>
            <person name="Pearson M."/>
            <person name="Poulain J."/>
            <person name="Poussereau N."/>
            <person name="Quesneville H."/>
            <person name="Rascle C."/>
            <person name="Schumacher J."/>
            <person name="Segurens B."/>
            <person name="Sexton A."/>
            <person name="Silva E."/>
            <person name="Sirven C."/>
            <person name="Soanes D.M."/>
            <person name="Talbot N.J."/>
            <person name="Templeton M."/>
            <person name="Yandava C."/>
            <person name="Yarden O."/>
            <person name="Zeng Q."/>
            <person name="Rollins J.A."/>
            <person name="Lebrun M.H."/>
            <person name="Dickman M."/>
        </authorList>
    </citation>
    <scope>NUCLEOTIDE SEQUENCE [LARGE SCALE GENOMIC DNA]</scope>
    <source>
        <strain evidence="2">ATCC 18683 / 1980 / Ss-1</strain>
    </source>
</reference>
<gene>
    <name evidence="1" type="ORF">SS1G_10015</name>
</gene>
<proteinExistence type="predicted"/>
<dbReference type="Proteomes" id="UP000001312">
    <property type="component" value="Unassembled WGS sequence"/>
</dbReference>
<dbReference type="EMBL" id="CH476634">
    <property type="protein sequence ID" value="EDN94146.1"/>
    <property type="molecule type" value="Genomic_DNA"/>
</dbReference>
<dbReference type="InParanoid" id="A7EXF4"/>
<sequence length="63" mass="6772">MAEDGIPMMDIIGILGSGGDYHASKLLQSIQQGYMEEHGGIDFFIGVSLLAFSSNFLSSFTLL</sequence>
<keyword evidence="2" id="KW-1185">Reference proteome</keyword>
<dbReference type="AlphaFoldDB" id="A7EXF4"/>
<dbReference type="GeneID" id="5485364"/>